<keyword evidence="1" id="KW-0597">Phosphoprotein</keyword>
<dbReference type="RefSeq" id="WP_370595664.1">
    <property type="nucleotide sequence ID" value="NZ_JALBUR010000005.1"/>
</dbReference>
<dbReference type="InterPro" id="IPR001789">
    <property type="entry name" value="Sig_transdc_resp-reg_receiver"/>
</dbReference>
<dbReference type="InterPro" id="IPR046947">
    <property type="entry name" value="LytR-like"/>
</dbReference>
<name>A0AB35U0M9_9FIRM</name>
<evidence type="ECO:0000313" key="5">
    <source>
        <dbReference type="Proteomes" id="UP001286174"/>
    </source>
</evidence>
<dbReference type="PROSITE" id="PS50930">
    <property type="entry name" value="HTH_LYTTR"/>
    <property type="match status" value="1"/>
</dbReference>
<sequence>MADTEKLFLGICENEKPEYDALAALLHNSKIECDISAFQDGVSFLQSYWPGKYDLILMDIYMNGMTGVDVLKKVRQKDPDTPAAFITTSLDHALDGYQLHVGRYLHKPLQQKDIDEVLDFALKQKQLRPAIDVKGRNGTEHVFLNEILYIEHQNRMTVIYLTSGNTIETSSKLDDLMTSLPTSLFLRCHQSYIVNLSQVKRIDEEMNVFIMANDATVYIRRTSMKQAKTAWKNFMFGSLEN</sequence>
<evidence type="ECO:0000259" key="3">
    <source>
        <dbReference type="PROSITE" id="PS50930"/>
    </source>
</evidence>
<organism evidence="4 5">
    <name type="scientific">Grylomicrobium aquisgranensis</name>
    <dbReference type="NCBI Taxonomy" id="2926318"/>
    <lineage>
        <taxon>Bacteria</taxon>
        <taxon>Bacillati</taxon>
        <taxon>Bacillota</taxon>
        <taxon>Erysipelotrichia</taxon>
        <taxon>Erysipelotrichales</taxon>
        <taxon>Erysipelotrichaceae</taxon>
        <taxon>Grylomicrobium</taxon>
    </lineage>
</organism>
<dbReference type="Pfam" id="PF00072">
    <property type="entry name" value="Response_reg"/>
    <property type="match status" value="1"/>
</dbReference>
<dbReference type="Pfam" id="PF04397">
    <property type="entry name" value="LytTR"/>
    <property type="match status" value="1"/>
</dbReference>
<dbReference type="AlphaFoldDB" id="A0AB35U0M9"/>
<dbReference type="PANTHER" id="PTHR37299:SF1">
    <property type="entry name" value="STAGE 0 SPORULATION PROTEIN A HOMOLOG"/>
    <property type="match status" value="1"/>
</dbReference>
<accession>A0AB35U0M9</accession>
<keyword evidence="5" id="KW-1185">Reference proteome</keyword>
<dbReference type="PANTHER" id="PTHR37299">
    <property type="entry name" value="TRANSCRIPTIONAL REGULATOR-RELATED"/>
    <property type="match status" value="1"/>
</dbReference>
<dbReference type="CDD" id="cd00156">
    <property type="entry name" value="REC"/>
    <property type="match status" value="1"/>
</dbReference>
<feature type="domain" description="Response regulatory" evidence="2">
    <location>
        <begin position="8"/>
        <end position="122"/>
    </location>
</feature>
<dbReference type="GO" id="GO:0000156">
    <property type="term" value="F:phosphorelay response regulator activity"/>
    <property type="evidence" value="ECO:0007669"/>
    <property type="project" value="InterPro"/>
</dbReference>
<evidence type="ECO:0000256" key="1">
    <source>
        <dbReference type="PROSITE-ProRule" id="PRU00169"/>
    </source>
</evidence>
<dbReference type="SMART" id="SM00448">
    <property type="entry name" value="REC"/>
    <property type="match status" value="1"/>
</dbReference>
<dbReference type="SUPFAM" id="SSF52172">
    <property type="entry name" value="CheY-like"/>
    <property type="match status" value="1"/>
</dbReference>
<dbReference type="Proteomes" id="UP001286174">
    <property type="component" value="Unassembled WGS sequence"/>
</dbReference>
<evidence type="ECO:0000259" key="2">
    <source>
        <dbReference type="PROSITE" id="PS50110"/>
    </source>
</evidence>
<dbReference type="Gene3D" id="2.40.50.1020">
    <property type="entry name" value="LytTr DNA-binding domain"/>
    <property type="match status" value="1"/>
</dbReference>
<feature type="modified residue" description="4-aspartylphosphate" evidence="1">
    <location>
        <position position="59"/>
    </location>
</feature>
<dbReference type="InterPro" id="IPR011006">
    <property type="entry name" value="CheY-like_superfamily"/>
</dbReference>
<evidence type="ECO:0000313" key="4">
    <source>
        <dbReference type="EMBL" id="MDX8419168.1"/>
    </source>
</evidence>
<dbReference type="InterPro" id="IPR007492">
    <property type="entry name" value="LytTR_DNA-bd_dom"/>
</dbReference>
<dbReference type="GO" id="GO:0003677">
    <property type="term" value="F:DNA binding"/>
    <property type="evidence" value="ECO:0007669"/>
    <property type="project" value="UniProtKB-KW"/>
</dbReference>
<keyword evidence="4" id="KW-0238">DNA-binding</keyword>
<feature type="domain" description="HTH LytTR-type" evidence="3">
    <location>
        <begin position="131"/>
        <end position="233"/>
    </location>
</feature>
<dbReference type="SMART" id="SM00850">
    <property type="entry name" value="LytTR"/>
    <property type="match status" value="1"/>
</dbReference>
<dbReference type="EMBL" id="JALBUR010000005">
    <property type="protein sequence ID" value="MDX8419168.1"/>
    <property type="molecule type" value="Genomic_DNA"/>
</dbReference>
<gene>
    <name evidence="4" type="ORF">MOZ60_03560</name>
</gene>
<dbReference type="Gene3D" id="3.40.50.2300">
    <property type="match status" value="1"/>
</dbReference>
<proteinExistence type="predicted"/>
<comment type="caution">
    <text evidence="4">The sequence shown here is derived from an EMBL/GenBank/DDBJ whole genome shotgun (WGS) entry which is preliminary data.</text>
</comment>
<reference evidence="4 5" key="1">
    <citation type="submission" date="2022-03" db="EMBL/GenBank/DDBJ databases">
        <title>Novel taxa within the pig intestine.</title>
        <authorList>
            <person name="Wylensek D."/>
            <person name="Bishof K."/>
            <person name="Afrizal A."/>
            <person name="Clavel T."/>
        </authorList>
    </citation>
    <scope>NUCLEOTIDE SEQUENCE [LARGE SCALE GENOMIC DNA]</scope>
    <source>
        <strain evidence="4 5">CLA-KB-P133</strain>
    </source>
</reference>
<protein>
    <submittedName>
        <fullName evidence="4">LytTR family DNA-binding domain-containing protein</fullName>
    </submittedName>
</protein>
<dbReference type="PROSITE" id="PS50110">
    <property type="entry name" value="RESPONSE_REGULATORY"/>
    <property type="match status" value="1"/>
</dbReference>